<evidence type="ECO:0000256" key="1">
    <source>
        <dbReference type="SAM" id="MobiDB-lite"/>
    </source>
</evidence>
<gene>
    <name evidence="2" type="ORF">FAZ98_23165</name>
</gene>
<dbReference type="EMBL" id="CP046915">
    <property type="protein sequence ID" value="QGZ64732.1"/>
    <property type="molecule type" value="Genomic_DNA"/>
</dbReference>
<dbReference type="AlphaFoldDB" id="A0A7Z2JGL2"/>
<reference evidence="2 3" key="1">
    <citation type="submission" date="2019-12" db="EMBL/GenBank/DDBJ databases">
        <title>Paraburkholderia acidiphila 7Q-K02 sp. nov and Paraburkholderia acidisoli DHF22 sp. nov., two strains isolated from forest soil.</title>
        <authorList>
            <person name="Gao Z."/>
            <person name="Qiu L."/>
        </authorList>
    </citation>
    <scope>NUCLEOTIDE SEQUENCE [LARGE SCALE GENOMIC DNA]</scope>
    <source>
        <strain evidence="2 3">DHF22</strain>
    </source>
</reference>
<evidence type="ECO:0008006" key="4">
    <source>
        <dbReference type="Google" id="ProtNLM"/>
    </source>
</evidence>
<dbReference type="KEGG" id="pacs:FAZ98_23165"/>
<dbReference type="RefSeq" id="WP_158954454.1">
    <property type="nucleotide sequence ID" value="NZ_CP046915.1"/>
</dbReference>
<proteinExistence type="predicted"/>
<feature type="region of interest" description="Disordered" evidence="1">
    <location>
        <begin position="40"/>
        <end position="68"/>
    </location>
</feature>
<accession>A0A7Z2JGL2</accession>
<name>A0A7Z2JGL2_9BURK</name>
<dbReference type="Proteomes" id="UP000433577">
    <property type="component" value="Chromosome 3"/>
</dbReference>
<keyword evidence="3" id="KW-1185">Reference proteome</keyword>
<evidence type="ECO:0000313" key="2">
    <source>
        <dbReference type="EMBL" id="QGZ64732.1"/>
    </source>
</evidence>
<dbReference type="OrthoDB" id="9134325at2"/>
<sequence>MKVRKQHQRRQLRIFRAPSGQWAGRVTDGTSQVAGVAGCETPGDVQRLTGIPEQDVEIDPTGHDTPDR</sequence>
<evidence type="ECO:0000313" key="3">
    <source>
        <dbReference type="Proteomes" id="UP000433577"/>
    </source>
</evidence>
<organism evidence="2 3">
    <name type="scientific">Paraburkholderia acidisoli</name>
    <dbReference type="NCBI Taxonomy" id="2571748"/>
    <lineage>
        <taxon>Bacteria</taxon>
        <taxon>Pseudomonadati</taxon>
        <taxon>Pseudomonadota</taxon>
        <taxon>Betaproteobacteria</taxon>
        <taxon>Burkholderiales</taxon>
        <taxon>Burkholderiaceae</taxon>
        <taxon>Paraburkholderia</taxon>
    </lineage>
</organism>
<protein>
    <recommendedName>
        <fullName evidence="4">DUF2188 domain-containing protein</fullName>
    </recommendedName>
</protein>